<sequence>MWVFVPTGCNKRSGLVFCSFRPIGLLSPDEAFRHVFCIVSRSRRRRSGRHRSCGQPAYRLCRPHPRGRRARSGSVSQS</sequence>
<reference evidence="2 3" key="1">
    <citation type="journal article" date="2014" name="J Genomics">
        <title>Draft Genome Sequence of the Extremely Halophilic Phototrophic Purple Sulfur Bacterium Halorhodospira halochloris.</title>
        <authorList>
            <person name="Singh K.S."/>
            <person name="Kirksey J."/>
            <person name="Hoff W.D."/>
            <person name="Deole R."/>
        </authorList>
    </citation>
    <scope>NUCLEOTIDE SEQUENCE [LARGE SCALE GENOMIC DNA]</scope>
    <source>
        <strain evidence="2 3">A</strain>
    </source>
</reference>
<keyword evidence="3" id="KW-1185">Reference proteome</keyword>
<organism evidence="2 3">
    <name type="scientific">Ectothiorhodospira haloalkaliphila</name>
    <dbReference type="NCBI Taxonomy" id="421628"/>
    <lineage>
        <taxon>Bacteria</taxon>
        <taxon>Pseudomonadati</taxon>
        <taxon>Pseudomonadota</taxon>
        <taxon>Gammaproteobacteria</taxon>
        <taxon>Chromatiales</taxon>
        <taxon>Ectothiorhodospiraceae</taxon>
        <taxon>Ectothiorhodospira</taxon>
    </lineage>
</organism>
<dbReference type="KEGG" id="hhc:M911_03410"/>
<dbReference type="EMBL" id="CP007268">
    <property type="protein sequence ID" value="AHK78382.1"/>
    <property type="molecule type" value="Genomic_DNA"/>
</dbReference>
<evidence type="ECO:0000256" key="1">
    <source>
        <dbReference type="SAM" id="MobiDB-lite"/>
    </source>
</evidence>
<accession>W8KMY9</accession>
<proteinExistence type="predicted"/>
<protein>
    <submittedName>
        <fullName evidence="2">Uncharacterized protein</fullName>
    </submittedName>
</protein>
<dbReference type="HOGENOM" id="CLU_2617090_0_0_6"/>
<name>W8KMY9_9GAMM</name>
<reference evidence="3" key="2">
    <citation type="submission" date="2014-02" db="EMBL/GenBank/DDBJ databases">
        <title>Draft Genome Sequence of extremely halophilic bacteria Halorhodospira halochloris.</title>
        <authorList>
            <person name="Singh K.S."/>
        </authorList>
    </citation>
    <scope>NUCLEOTIDE SEQUENCE [LARGE SCALE GENOMIC DNA]</scope>
    <source>
        <strain evidence="3">A</strain>
    </source>
</reference>
<dbReference type="Proteomes" id="UP000019442">
    <property type="component" value="Chromosome"/>
</dbReference>
<dbReference type="AlphaFoldDB" id="W8KMY9"/>
<gene>
    <name evidence="2" type="ORF">M911_03410</name>
</gene>
<feature type="compositionally biased region" description="Basic residues" evidence="1">
    <location>
        <begin position="61"/>
        <end position="71"/>
    </location>
</feature>
<evidence type="ECO:0000313" key="2">
    <source>
        <dbReference type="EMBL" id="AHK78382.1"/>
    </source>
</evidence>
<evidence type="ECO:0000313" key="3">
    <source>
        <dbReference type="Proteomes" id="UP000019442"/>
    </source>
</evidence>
<feature type="region of interest" description="Disordered" evidence="1">
    <location>
        <begin position="44"/>
        <end position="78"/>
    </location>
</feature>